<comment type="caution">
    <text evidence="1">The sequence shown here is derived from an EMBL/GenBank/DDBJ whole genome shotgun (WGS) entry which is preliminary data.</text>
</comment>
<evidence type="ECO:0000313" key="1">
    <source>
        <dbReference type="EMBL" id="MCQ0969806.1"/>
    </source>
</evidence>
<dbReference type="RefSeq" id="WP_255328820.1">
    <property type="nucleotide sequence ID" value="NZ_JAKZEU010000002.1"/>
</dbReference>
<proteinExistence type="predicted"/>
<evidence type="ECO:0000313" key="2">
    <source>
        <dbReference type="Proteomes" id="UP001203945"/>
    </source>
</evidence>
<dbReference type="EMBL" id="JAKZEU010000002">
    <property type="protein sequence ID" value="MCQ0969806.1"/>
    <property type="molecule type" value="Genomic_DNA"/>
</dbReference>
<reference evidence="1 2" key="1">
    <citation type="submission" date="2022-03" db="EMBL/GenBank/DDBJ databases">
        <authorList>
            <person name="He Y."/>
        </authorList>
    </citation>
    <scope>NUCLEOTIDE SEQUENCE [LARGE SCALE GENOMIC DNA]</scope>
    <source>
        <strain evidence="1 2">TK19116</strain>
    </source>
</reference>
<name>A0ABT1MNQ7_9RHOB</name>
<gene>
    <name evidence="1" type="ORF">MLD63_05105</name>
</gene>
<protein>
    <submittedName>
        <fullName evidence="1">Uncharacterized protein</fullName>
    </submittedName>
</protein>
<accession>A0ABT1MNQ7</accession>
<sequence>MSEQTIASALRAASETDKAEFAHYLAQHALPGVGDAEIRAIVAAFDRFVAERLRDS</sequence>
<dbReference type="Proteomes" id="UP001203945">
    <property type="component" value="Unassembled WGS sequence"/>
</dbReference>
<organism evidence="1 2">
    <name type="scientific">Paracoccus albicereus</name>
    <dbReference type="NCBI Taxonomy" id="2922394"/>
    <lineage>
        <taxon>Bacteria</taxon>
        <taxon>Pseudomonadati</taxon>
        <taxon>Pseudomonadota</taxon>
        <taxon>Alphaproteobacteria</taxon>
        <taxon>Rhodobacterales</taxon>
        <taxon>Paracoccaceae</taxon>
        <taxon>Paracoccus</taxon>
    </lineage>
</organism>
<keyword evidence="2" id="KW-1185">Reference proteome</keyword>